<accession>A0A1V0SEN5</accession>
<evidence type="ECO:0000313" key="1">
    <source>
        <dbReference type="EMBL" id="ARF10185.1"/>
    </source>
</evidence>
<organism evidence="1">
    <name type="scientific">Hokovirus HKV1</name>
    <dbReference type="NCBI Taxonomy" id="1977638"/>
    <lineage>
        <taxon>Viruses</taxon>
        <taxon>Varidnaviria</taxon>
        <taxon>Bamfordvirae</taxon>
        <taxon>Nucleocytoviricota</taxon>
        <taxon>Megaviricetes</taxon>
        <taxon>Imitervirales</taxon>
        <taxon>Mimiviridae</taxon>
        <taxon>Klosneuvirinae</taxon>
        <taxon>Hokovirus</taxon>
    </lineage>
</organism>
<name>A0A1V0SEN5_9VIRU</name>
<protein>
    <submittedName>
        <fullName evidence="1">Cell division cycle 123 protein</fullName>
    </submittedName>
</protein>
<keyword evidence="1" id="KW-0132">Cell division</keyword>
<keyword evidence="1" id="KW-0131">Cell cycle</keyword>
<proteinExistence type="predicted"/>
<dbReference type="GO" id="GO:0051301">
    <property type="term" value="P:cell division"/>
    <property type="evidence" value="ECO:0007669"/>
    <property type="project" value="UniProtKB-KW"/>
</dbReference>
<dbReference type="Pfam" id="PF07065">
    <property type="entry name" value="D123"/>
    <property type="match status" value="1"/>
</dbReference>
<sequence length="278" mass="33115">MKNIIIEKIDLNDVLINDKIKYNVNNIWLNDIKPQDYDLMLNSSRTCNWYNLFHKGPFYSLPIEKWMFEALKIGAITGKFSNMYDDELNNYCVKNNIIINKDAFVRTEHASLKYGEYGTGPYNDIKKIMKSILSTTINHRCLRDDDTCINLYFMPWINNFNLDREFRVFVYKNVITAISIQHLYEKNKWLMNLDEESIKNIVSSLLTYFNNELLNKLQHINNGSYVMDIYYTLDNDWYFIECNAFGKEYSSGSSLFHWSEHYDILYDNTNILPIRFTI</sequence>
<dbReference type="EMBL" id="KY684103">
    <property type="protein sequence ID" value="ARF10185.1"/>
    <property type="molecule type" value="Genomic_DNA"/>
</dbReference>
<dbReference type="InterPro" id="IPR009772">
    <property type="entry name" value="CDC123"/>
</dbReference>
<gene>
    <name evidence="1" type="ORF">Hokovirus_1_64</name>
</gene>
<reference evidence="1" key="1">
    <citation type="journal article" date="2017" name="Science">
        <title>Giant viruses with an expanded complement of translation system components.</title>
        <authorList>
            <person name="Schulz F."/>
            <person name="Yutin N."/>
            <person name="Ivanova N.N."/>
            <person name="Ortega D.R."/>
            <person name="Lee T.K."/>
            <person name="Vierheilig J."/>
            <person name="Daims H."/>
            <person name="Horn M."/>
            <person name="Wagner M."/>
            <person name="Jensen G.J."/>
            <person name="Kyrpides N.C."/>
            <person name="Koonin E.V."/>
            <person name="Woyke T."/>
        </authorList>
    </citation>
    <scope>NUCLEOTIDE SEQUENCE</scope>
    <source>
        <strain evidence="1">HKV1</strain>
    </source>
</reference>